<organism evidence="2 3">
    <name type="scientific">Didymella pomorum</name>
    <dbReference type="NCBI Taxonomy" id="749634"/>
    <lineage>
        <taxon>Eukaryota</taxon>
        <taxon>Fungi</taxon>
        <taxon>Dikarya</taxon>
        <taxon>Ascomycota</taxon>
        <taxon>Pezizomycotina</taxon>
        <taxon>Dothideomycetes</taxon>
        <taxon>Pleosporomycetidae</taxon>
        <taxon>Pleosporales</taxon>
        <taxon>Pleosporineae</taxon>
        <taxon>Didymellaceae</taxon>
        <taxon>Didymella</taxon>
    </lineage>
</organism>
<gene>
    <name evidence="2" type="ORF">N0V91_009840</name>
</gene>
<keyword evidence="3" id="KW-1185">Reference proteome</keyword>
<dbReference type="EMBL" id="JAPEVA010000118">
    <property type="protein sequence ID" value="KAJ4398886.1"/>
    <property type="molecule type" value="Genomic_DNA"/>
</dbReference>
<dbReference type="OrthoDB" id="3786931at2759"/>
<reference evidence="2" key="1">
    <citation type="submission" date="2022-10" db="EMBL/GenBank/DDBJ databases">
        <title>Tapping the CABI collections for fungal endophytes: first genome assemblies for Collariella, Neodidymelliopsis, Ascochyta clinopodiicola, Didymella pomorum, Didymosphaeria variabile, Neocosmospora piperis and Neocucurbitaria cava.</title>
        <authorList>
            <person name="Hill R."/>
        </authorList>
    </citation>
    <scope>NUCLEOTIDE SEQUENCE</scope>
    <source>
        <strain evidence="2">IMI 355091</strain>
    </source>
</reference>
<dbReference type="Proteomes" id="UP001140510">
    <property type="component" value="Unassembled WGS sequence"/>
</dbReference>
<feature type="region of interest" description="Disordered" evidence="1">
    <location>
        <begin position="229"/>
        <end position="256"/>
    </location>
</feature>
<feature type="region of interest" description="Disordered" evidence="1">
    <location>
        <begin position="270"/>
        <end position="290"/>
    </location>
</feature>
<name>A0A9W9D2L8_9PLEO</name>
<comment type="caution">
    <text evidence="2">The sequence shown here is derived from an EMBL/GenBank/DDBJ whole genome shotgun (WGS) entry which is preliminary data.</text>
</comment>
<feature type="compositionally biased region" description="Acidic residues" evidence="1">
    <location>
        <begin position="548"/>
        <end position="557"/>
    </location>
</feature>
<dbReference type="AlphaFoldDB" id="A0A9W9D2L8"/>
<sequence>METRRLHNPDMKQLVQVLRTDPRSTVSPGDERFEKATQALIKKLPRRLRSSAMSWHGSLCRSHKGLDVHLINDVWSWIKYELEVAIGRFLYPIIISDALSDLHEDMARQLEPVVRMFTTEWTLAGSAPPGKHPIDMGDKWAYQENMCPACMLTRLGSDIEVLFALFACMYGRLQSRSGGHGRNGVKSIRSKRLRFIRYWMKTHPEGEQTAEMAYNFGVQMKAVRRDAKYALRRSKQSTRDTQDSHGRTPTAPHHRLDDHILAAFDVSEPFNPDDRTANFKQDPKIGPVPPPSPAIPTVIEGWDLFNVTCADIHQAKNNVHPPAPRVQPLTPCAQPPTPRMSIPPMPFTIPTPPRTPAPHRRDSIFSIASTPRPRAASSIYLVQTPIQNPSVTTLRPPRPASYTISLNNPNQSCLTIASSSILSYNDPTPPSKPRGFDPLETTEEWMDKWTTSKNSTFRDDNFSPPIDDRRNTYMEKYRAPPSLDTKASRREAVLLEGDFRNGVVQFEGQVLPKPSRCSMYSAFGEEGNDGEEFEILDQTPPPSPVAEVYEEEDEEVGDEHVYQSPNPPPPAPWYENPYGDCAPVLLRLQK</sequence>
<feature type="compositionally biased region" description="Basic and acidic residues" evidence="1">
    <location>
        <begin position="237"/>
        <end position="246"/>
    </location>
</feature>
<accession>A0A9W9D2L8</accession>
<proteinExistence type="predicted"/>
<protein>
    <submittedName>
        <fullName evidence="2">Uncharacterized protein</fullName>
    </submittedName>
</protein>
<evidence type="ECO:0000313" key="2">
    <source>
        <dbReference type="EMBL" id="KAJ4398886.1"/>
    </source>
</evidence>
<evidence type="ECO:0000313" key="3">
    <source>
        <dbReference type="Proteomes" id="UP001140510"/>
    </source>
</evidence>
<feature type="compositionally biased region" description="Basic and acidic residues" evidence="1">
    <location>
        <begin position="272"/>
        <end position="283"/>
    </location>
</feature>
<evidence type="ECO:0000256" key="1">
    <source>
        <dbReference type="SAM" id="MobiDB-lite"/>
    </source>
</evidence>
<feature type="region of interest" description="Disordered" evidence="1">
    <location>
        <begin position="528"/>
        <end position="576"/>
    </location>
</feature>